<evidence type="ECO:0000313" key="1">
    <source>
        <dbReference type="EMBL" id="MDO5986710.1"/>
    </source>
</evidence>
<comment type="caution">
    <text evidence="1">The sequence shown here is derived from an EMBL/GenBank/DDBJ whole genome shotgun (WGS) entry which is preliminary data.</text>
</comment>
<accession>A0ABT8WZC6</accession>
<organism evidence="1 2">
    <name type="scientific">Flavivirga amylovorans</name>
    <dbReference type="NCBI Taxonomy" id="870486"/>
    <lineage>
        <taxon>Bacteria</taxon>
        <taxon>Pseudomonadati</taxon>
        <taxon>Bacteroidota</taxon>
        <taxon>Flavobacteriia</taxon>
        <taxon>Flavobacteriales</taxon>
        <taxon>Flavobacteriaceae</taxon>
        <taxon>Flavivirga</taxon>
    </lineage>
</organism>
<reference evidence="1" key="1">
    <citation type="submission" date="2023-07" db="EMBL/GenBank/DDBJ databases">
        <title>Two novel species in the genus Flavivirga.</title>
        <authorList>
            <person name="Kwon K."/>
        </authorList>
    </citation>
    <scope>NUCLEOTIDE SEQUENCE</scope>
    <source>
        <strain evidence="1">KACC 14157</strain>
    </source>
</reference>
<dbReference type="RefSeq" id="WP_303281226.1">
    <property type="nucleotide sequence ID" value="NZ_BAABCZ010000016.1"/>
</dbReference>
<evidence type="ECO:0000313" key="2">
    <source>
        <dbReference type="Proteomes" id="UP001176891"/>
    </source>
</evidence>
<keyword evidence="2" id="KW-1185">Reference proteome</keyword>
<gene>
    <name evidence="1" type="ORF">Q4Q39_04745</name>
</gene>
<name>A0ABT8WZC6_9FLAO</name>
<dbReference type="Proteomes" id="UP001176891">
    <property type="component" value="Unassembled WGS sequence"/>
</dbReference>
<dbReference type="Pfam" id="PF10962">
    <property type="entry name" value="DUF2764"/>
    <property type="match status" value="1"/>
</dbReference>
<protein>
    <submittedName>
        <fullName evidence="1">DUF2764 family protein</fullName>
    </submittedName>
</protein>
<proteinExistence type="predicted"/>
<dbReference type="EMBL" id="JAUOEM010000001">
    <property type="protein sequence ID" value="MDO5986710.1"/>
    <property type="molecule type" value="Genomic_DNA"/>
</dbReference>
<dbReference type="InterPro" id="IPR024492">
    <property type="entry name" value="DUF2764"/>
</dbReference>
<sequence>MITGNLEYLISSLPYLSFQDSEEERLKVASLLRKYAGVSEKEKSLITILDDEAAKFLTPTASHLLSQINLNTIHEVAFWENGNKVLAAFSEYVFLIKEHIREVRISRRKHSDQTTSKKQSSLIISGDPLNEEIQLLKLKWNKLETLSIGHYTDFGALIIYKLKLLLLLRWWSFDMDKGFEVFLQTIKKAEYGR</sequence>